<keyword evidence="4" id="KW-1185">Reference proteome</keyword>
<dbReference type="InterPro" id="IPR032675">
    <property type="entry name" value="LRR_dom_sf"/>
</dbReference>
<gene>
    <name evidence="3" type="ORF">B0H66DRAFT_550004</name>
</gene>
<dbReference type="AlphaFoldDB" id="A0AAE0IJE8"/>
<accession>A0AAE0IJE8</accession>
<dbReference type="Gene3D" id="3.80.10.10">
    <property type="entry name" value="Ribonuclease Inhibitor"/>
    <property type="match status" value="1"/>
</dbReference>
<dbReference type="SUPFAM" id="SSF52047">
    <property type="entry name" value="RNI-like"/>
    <property type="match status" value="1"/>
</dbReference>
<feature type="region of interest" description="Disordered" evidence="1">
    <location>
        <begin position="439"/>
        <end position="502"/>
    </location>
</feature>
<feature type="domain" description="F-box" evidence="2">
    <location>
        <begin position="13"/>
        <end position="62"/>
    </location>
</feature>
<feature type="compositionally biased region" description="Acidic residues" evidence="1">
    <location>
        <begin position="490"/>
        <end position="502"/>
    </location>
</feature>
<evidence type="ECO:0000259" key="2">
    <source>
        <dbReference type="PROSITE" id="PS50181"/>
    </source>
</evidence>
<dbReference type="Proteomes" id="UP001283341">
    <property type="component" value="Unassembled WGS sequence"/>
</dbReference>
<organism evidence="3 4">
    <name type="scientific">Apodospora peruviana</name>
    <dbReference type="NCBI Taxonomy" id="516989"/>
    <lineage>
        <taxon>Eukaryota</taxon>
        <taxon>Fungi</taxon>
        <taxon>Dikarya</taxon>
        <taxon>Ascomycota</taxon>
        <taxon>Pezizomycotina</taxon>
        <taxon>Sordariomycetes</taxon>
        <taxon>Sordariomycetidae</taxon>
        <taxon>Sordariales</taxon>
        <taxon>Lasiosphaeriaceae</taxon>
        <taxon>Apodospora</taxon>
    </lineage>
</organism>
<evidence type="ECO:0000313" key="4">
    <source>
        <dbReference type="Proteomes" id="UP001283341"/>
    </source>
</evidence>
<comment type="caution">
    <text evidence="3">The sequence shown here is derived from an EMBL/GenBank/DDBJ whole genome shotgun (WGS) entry which is preliminary data.</text>
</comment>
<dbReference type="InterPro" id="IPR001810">
    <property type="entry name" value="F-box_dom"/>
</dbReference>
<dbReference type="EMBL" id="JAUEDM010000002">
    <property type="protein sequence ID" value="KAK3326064.1"/>
    <property type="molecule type" value="Genomic_DNA"/>
</dbReference>
<reference evidence="3" key="1">
    <citation type="journal article" date="2023" name="Mol. Phylogenet. Evol.">
        <title>Genome-scale phylogeny and comparative genomics of the fungal order Sordariales.</title>
        <authorList>
            <person name="Hensen N."/>
            <person name="Bonometti L."/>
            <person name="Westerberg I."/>
            <person name="Brannstrom I.O."/>
            <person name="Guillou S."/>
            <person name="Cros-Aarteil S."/>
            <person name="Calhoun S."/>
            <person name="Haridas S."/>
            <person name="Kuo A."/>
            <person name="Mondo S."/>
            <person name="Pangilinan J."/>
            <person name="Riley R."/>
            <person name="LaButti K."/>
            <person name="Andreopoulos B."/>
            <person name="Lipzen A."/>
            <person name="Chen C."/>
            <person name="Yan M."/>
            <person name="Daum C."/>
            <person name="Ng V."/>
            <person name="Clum A."/>
            <person name="Steindorff A."/>
            <person name="Ohm R.A."/>
            <person name="Martin F."/>
            <person name="Silar P."/>
            <person name="Natvig D.O."/>
            <person name="Lalanne C."/>
            <person name="Gautier V."/>
            <person name="Ament-Velasquez S.L."/>
            <person name="Kruys A."/>
            <person name="Hutchinson M.I."/>
            <person name="Powell A.J."/>
            <person name="Barry K."/>
            <person name="Miller A.N."/>
            <person name="Grigoriev I.V."/>
            <person name="Debuchy R."/>
            <person name="Gladieux P."/>
            <person name="Hiltunen Thoren M."/>
            <person name="Johannesson H."/>
        </authorList>
    </citation>
    <scope>NUCLEOTIDE SEQUENCE</scope>
    <source>
        <strain evidence="3">CBS 118394</strain>
    </source>
</reference>
<evidence type="ECO:0000256" key="1">
    <source>
        <dbReference type="SAM" id="MobiDB-lite"/>
    </source>
</evidence>
<name>A0AAE0IJE8_9PEZI</name>
<evidence type="ECO:0000313" key="3">
    <source>
        <dbReference type="EMBL" id="KAK3326064.1"/>
    </source>
</evidence>
<dbReference type="PROSITE" id="PS50181">
    <property type="entry name" value="FBOX"/>
    <property type="match status" value="1"/>
</dbReference>
<feature type="compositionally biased region" description="Acidic residues" evidence="1">
    <location>
        <begin position="445"/>
        <end position="474"/>
    </location>
</feature>
<reference evidence="3" key="2">
    <citation type="submission" date="2023-06" db="EMBL/GenBank/DDBJ databases">
        <authorList>
            <consortium name="Lawrence Berkeley National Laboratory"/>
            <person name="Haridas S."/>
            <person name="Hensen N."/>
            <person name="Bonometti L."/>
            <person name="Westerberg I."/>
            <person name="Brannstrom I.O."/>
            <person name="Guillou S."/>
            <person name="Cros-Aarteil S."/>
            <person name="Calhoun S."/>
            <person name="Kuo A."/>
            <person name="Mondo S."/>
            <person name="Pangilinan J."/>
            <person name="Riley R."/>
            <person name="Labutti K."/>
            <person name="Andreopoulos B."/>
            <person name="Lipzen A."/>
            <person name="Chen C."/>
            <person name="Yanf M."/>
            <person name="Daum C."/>
            <person name="Ng V."/>
            <person name="Clum A."/>
            <person name="Steindorff A."/>
            <person name="Ohm R."/>
            <person name="Martin F."/>
            <person name="Silar P."/>
            <person name="Natvig D."/>
            <person name="Lalanne C."/>
            <person name="Gautier V."/>
            <person name="Ament-Velasquez S.L."/>
            <person name="Kruys A."/>
            <person name="Hutchinson M.I."/>
            <person name="Powell A.J."/>
            <person name="Barry K."/>
            <person name="Miller A.N."/>
            <person name="Grigoriev I.V."/>
            <person name="Debuchy R."/>
            <person name="Gladieux P."/>
            <person name="Thoren M.H."/>
            <person name="Johannesson H."/>
        </authorList>
    </citation>
    <scope>NUCLEOTIDE SEQUENCE</scope>
    <source>
        <strain evidence="3">CBS 118394</strain>
    </source>
</reference>
<protein>
    <recommendedName>
        <fullName evidence="2">F-box domain-containing protein</fullName>
    </recommendedName>
</protein>
<proteinExistence type="predicted"/>
<sequence>MASVSSPVNPQADSHLTKVPIEIVDRITKYISTKDLGNVRLSCRGLENATFPFFSREFFTKKQFMGYTISLQALVDIANHETLAPCLKHVILSTDRFEGRGYHSFQGIRLDDAQYQALQLARADHENLMAAGGLRDMLVEAFSKLPNLKTVDIRDFNSRSRTRDGGQWTSWGSTTLTEAIGFEPAPRPGPGLGVQFWINYPSQLFSAVTAALAASQARPESIELVLRSSSVSDHAFFIPQRILPSLIPVLSGLKQLHLVLAPHSPLNNSNIGKFLQHTPNLTWLRLNFQSTLNPENSENLFARLSRSDADNANHITLQHLEQLDLGSLTINPKVLVHLVASFAPNLRTLSFRRVKLVGRAEDHNNTDINTWAKLFSKLALVDGLDIRKLQVSHLDHGFGPVSFGAKRSGYRQGAVLEQTYEGQSTQDVVAQVVADVTPFWPHLPDDDEDEDEDDSLADDDEDNDENDDEADGDGDGMAINDDQADNDHQGEDDEMQDEDIVE</sequence>